<evidence type="ECO:0000256" key="4">
    <source>
        <dbReference type="ARBA" id="ARBA00022946"/>
    </source>
</evidence>
<dbReference type="OrthoDB" id="18175at2759"/>
<evidence type="ECO:0000256" key="6">
    <source>
        <dbReference type="ARBA" id="ARBA00023128"/>
    </source>
</evidence>
<proteinExistence type="inferred from homology"/>
<keyword evidence="7" id="KW-0472">Membrane</keyword>
<keyword evidence="5" id="KW-1133">Transmembrane helix</keyword>
<evidence type="ECO:0000256" key="9">
    <source>
        <dbReference type="SAM" id="MobiDB-lite"/>
    </source>
</evidence>
<evidence type="ECO:0000256" key="10">
    <source>
        <dbReference type="SAM" id="SignalP"/>
    </source>
</evidence>
<evidence type="ECO:0000256" key="5">
    <source>
        <dbReference type="ARBA" id="ARBA00022989"/>
    </source>
</evidence>
<dbReference type="InterPro" id="IPR018625">
    <property type="entry name" value="Pet100"/>
</dbReference>
<keyword evidence="10" id="KW-0732">Signal</keyword>
<gene>
    <name evidence="11" type="primary">SPOSA6832_01539</name>
</gene>
<keyword evidence="6" id="KW-0496">Mitochondrion</keyword>
<dbReference type="EMBL" id="CENE01000004">
    <property type="protein sequence ID" value="CEQ39976.1"/>
    <property type="molecule type" value="Genomic_DNA"/>
</dbReference>
<evidence type="ECO:0000256" key="2">
    <source>
        <dbReference type="ARBA" id="ARBA00004325"/>
    </source>
</evidence>
<evidence type="ECO:0000313" key="12">
    <source>
        <dbReference type="Proteomes" id="UP000243876"/>
    </source>
</evidence>
<evidence type="ECO:0000256" key="7">
    <source>
        <dbReference type="ARBA" id="ARBA00023136"/>
    </source>
</evidence>
<feature type="signal peptide" evidence="10">
    <location>
        <begin position="1"/>
        <end position="21"/>
    </location>
</feature>
<evidence type="ECO:0000256" key="8">
    <source>
        <dbReference type="ARBA" id="ARBA00038077"/>
    </source>
</evidence>
<comment type="similarity">
    <text evidence="8">Belongs to the PET100 family.</text>
</comment>
<evidence type="ECO:0000256" key="1">
    <source>
        <dbReference type="ARBA" id="ARBA00004167"/>
    </source>
</evidence>
<dbReference type="Pfam" id="PF09803">
    <property type="entry name" value="Pet100"/>
    <property type="match status" value="1"/>
</dbReference>
<evidence type="ECO:0000313" key="11">
    <source>
        <dbReference type="EMBL" id="CEQ39976.1"/>
    </source>
</evidence>
<dbReference type="PANTHER" id="PTHR33968">
    <property type="entry name" value="PROTEIN PET100 HOMOLOG, MITOCHONDRIAL"/>
    <property type="match status" value="1"/>
</dbReference>
<keyword evidence="4" id="KW-0809">Transit peptide</keyword>
<name>A0A0D6EJ81_SPOSA</name>
<dbReference type="GO" id="GO:0051082">
    <property type="term" value="F:unfolded protein binding"/>
    <property type="evidence" value="ECO:0007669"/>
    <property type="project" value="TreeGrafter"/>
</dbReference>
<dbReference type="Proteomes" id="UP000243876">
    <property type="component" value="Unassembled WGS sequence"/>
</dbReference>
<sequence length="93" mass="10640">MAPVQLELFKFSLYVFLPVYAMLHYGDPDWYERYVGPVRAAYRKDDVPQMEPPQTPSELKNELARLREERLARRAARSEGPAASAVQEEGKAA</sequence>
<dbReference type="AlphaFoldDB" id="A0A0D6EJ81"/>
<keyword evidence="12" id="KW-1185">Reference proteome</keyword>
<dbReference type="GO" id="GO:0033617">
    <property type="term" value="P:mitochondrial respiratory chain complex IV assembly"/>
    <property type="evidence" value="ECO:0007669"/>
    <property type="project" value="InterPro"/>
</dbReference>
<reference evidence="12" key="1">
    <citation type="submission" date="2015-02" db="EMBL/GenBank/DDBJ databases">
        <authorList>
            <person name="Gon?alves P."/>
        </authorList>
    </citation>
    <scope>NUCLEOTIDE SEQUENCE [LARGE SCALE GENOMIC DNA]</scope>
</reference>
<dbReference type="PANTHER" id="PTHR33968:SF1">
    <property type="entry name" value="PROTEIN PET100 HOMOLOG, MITOCHONDRIAL"/>
    <property type="match status" value="1"/>
</dbReference>
<keyword evidence="3" id="KW-0812">Transmembrane</keyword>
<evidence type="ECO:0000256" key="3">
    <source>
        <dbReference type="ARBA" id="ARBA00022692"/>
    </source>
</evidence>
<comment type="subcellular location">
    <subcellularLocation>
        <location evidence="1">Membrane</location>
        <topology evidence="1">Single-pass membrane protein</topology>
    </subcellularLocation>
    <subcellularLocation>
        <location evidence="2">Mitochondrion membrane</location>
    </subcellularLocation>
</comment>
<protein>
    <submittedName>
        <fullName evidence="11">SPOSA6832_01539-mRNA-1:cds</fullName>
    </submittedName>
</protein>
<organism evidence="11 12">
    <name type="scientific">Sporidiobolus salmonicolor</name>
    <name type="common">Yeast-like fungus</name>
    <name type="synonym">Sporobolomyces salmonicolor</name>
    <dbReference type="NCBI Taxonomy" id="5005"/>
    <lineage>
        <taxon>Eukaryota</taxon>
        <taxon>Fungi</taxon>
        <taxon>Dikarya</taxon>
        <taxon>Basidiomycota</taxon>
        <taxon>Pucciniomycotina</taxon>
        <taxon>Microbotryomycetes</taxon>
        <taxon>Sporidiobolales</taxon>
        <taxon>Sporidiobolaceae</taxon>
        <taxon>Sporobolomyces</taxon>
    </lineage>
</organism>
<dbReference type="GO" id="GO:0005743">
    <property type="term" value="C:mitochondrial inner membrane"/>
    <property type="evidence" value="ECO:0007669"/>
    <property type="project" value="TreeGrafter"/>
</dbReference>
<feature type="chain" id="PRO_5002303497" evidence="10">
    <location>
        <begin position="22"/>
        <end position="93"/>
    </location>
</feature>
<feature type="region of interest" description="Disordered" evidence="9">
    <location>
        <begin position="72"/>
        <end position="93"/>
    </location>
</feature>
<accession>A0A0D6EJ81</accession>